<name>A0AAE1H6S7_9NEOP</name>
<evidence type="ECO:0000313" key="4">
    <source>
        <dbReference type="Proteomes" id="UP001219518"/>
    </source>
</evidence>
<evidence type="ECO:0000256" key="1">
    <source>
        <dbReference type="SAM" id="MobiDB-lite"/>
    </source>
</evidence>
<organism evidence="3 4">
    <name type="scientific">Frankliniella fusca</name>
    <dbReference type="NCBI Taxonomy" id="407009"/>
    <lineage>
        <taxon>Eukaryota</taxon>
        <taxon>Metazoa</taxon>
        <taxon>Ecdysozoa</taxon>
        <taxon>Arthropoda</taxon>
        <taxon>Hexapoda</taxon>
        <taxon>Insecta</taxon>
        <taxon>Pterygota</taxon>
        <taxon>Neoptera</taxon>
        <taxon>Paraneoptera</taxon>
        <taxon>Thysanoptera</taxon>
        <taxon>Terebrantia</taxon>
        <taxon>Thripoidea</taxon>
        <taxon>Thripidae</taxon>
        <taxon>Frankliniella</taxon>
    </lineage>
</organism>
<evidence type="ECO:0000313" key="3">
    <source>
        <dbReference type="EMBL" id="KAK3915837.1"/>
    </source>
</evidence>
<accession>A0AAE1H6S7</accession>
<keyword evidence="2" id="KW-0472">Membrane</keyword>
<dbReference type="EMBL" id="JAHWGI010000466">
    <property type="protein sequence ID" value="KAK3915837.1"/>
    <property type="molecule type" value="Genomic_DNA"/>
</dbReference>
<feature type="transmembrane region" description="Helical" evidence="2">
    <location>
        <begin position="69"/>
        <end position="96"/>
    </location>
</feature>
<keyword evidence="4" id="KW-1185">Reference proteome</keyword>
<feature type="compositionally biased region" description="Pro residues" evidence="1">
    <location>
        <begin position="236"/>
        <end position="259"/>
    </location>
</feature>
<comment type="caution">
    <text evidence="3">The sequence shown here is derived from an EMBL/GenBank/DDBJ whole genome shotgun (WGS) entry which is preliminary data.</text>
</comment>
<sequence length="267" mass="27905">MAVDDDNLVDVVLHAGSTERLCPDGAAPDEHLKTGSAGDRAVLVSKVTAGEDDDDDAEEAAERRSQCCWVLVLVPSCSLILTAALATLTVGALMAASCSVQAEYEESCHAVREAIINSTDKDILLPRSSFRVLSADTTHVTVRHMSPVNGAKYHVYFLLKTGEDHSCTCLVSITYDPTGVGQGRTLAASSIWFQPDDAGAGFCALQHLTDLGLTVRNSTGPSCNSRALSVCRAPEQPEPPAGTAAPAPPFGPAPVPLPPVASLGDIK</sequence>
<keyword evidence="2" id="KW-1133">Transmembrane helix</keyword>
<dbReference type="Proteomes" id="UP001219518">
    <property type="component" value="Unassembled WGS sequence"/>
</dbReference>
<proteinExistence type="predicted"/>
<dbReference type="AlphaFoldDB" id="A0AAE1H6S7"/>
<gene>
    <name evidence="3" type="ORF">KUF71_005980</name>
</gene>
<evidence type="ECO:0000256" key="2">
    <source>
        <dbReference type="SAM" id="Phobius"/>
    </source>
</evidence>
<reference evidence="3" key="2">
    <citation type="journal article" date="2023" name="BMC Genomics">
        <title>Pest status, molecular evolution, and epigenetic factors derived from the genome assembly of Frankliniella fusca, a thysanopteran phytovirus vector.</title>
        <authorList>
            <person name="Catto M.A."/>
            <person name="Labadie P.E."/>
            <person name="Jacobson A.L."/>
            <person name="Kennedy G.G."/>
            <person name="Srinivasan R."/>
            <person name="Hunt B.G."/>
        </authorList>
    </citation>
    <scope>NUCLEOTIDE SEQUENCE</scope>
    <source>
        <strain evidence="3">PL_HMW_Pooled</strain>
    </source>
</reference>
<protein>
    <submittedName>
        <fullName evidence="3">Cytospin-A</fullName>
    </submittedName>
</protein>
<reference evidence="3" key="1">
    <citation type="submission" date="2021-07" db="EMBL/GenBank/DDBJ databases">
        <authorList>
            <person name="Catto M.A."/>
            <person name="Jacobson A."/>
            <person name="Kennedy G."/>
            <person name="Labadie P."/>
            <person name="Hunt B.G."/>
            <person name="Srinivasan R."/>
        </authorList>
    </citation>
    <scope>NUCLEOTIDE SEQUENCE</scope>
    <source>
        <strain evidence="3">PL_HMW_Pooled</strain>
        <tissue evidence="3">Head</tissue>
    </source>
</reference>
<feature type="region of interest" description="Disordered" evidence="1">
    <location>
        <begin position="231"/>
        <end position="267"/>
    </location>
</feature>
<keyword evidence="2" id="KW-0812">Transmembrane</keyword>